<gene>
    <name evidence="2" type="ORF">PMC74_12760</name>
</gene>
<reference evidence="2 3" key="1">
    <citation type="journal article" date="2020" name="Front. Microbiol.">
        <title>Toward Biorecycling: Isolation of a Soil Bacterium That Grows on a Polyurethane Oligomer and Monomer.</title>
        <authorList>
            <person name="Espinosa M.J.C."/>
            <person name="Blanco A.C."/>
            <person name="Schmidgall T."/>
            <person name="Atanasoff-Kardjalieff A.K."/>
            <person name="Kappelmeyer U."/>
            <person name="Tischler D."/>
            <person name="Pieper D.H."/>
            <person name="Heipieper H.J."/>
            <person name="Eberlein C."/>
        </authorList>
    </citation>
    <scope>NUCLEOTIDE SEQUENCE [LARGE SCALE GENOMIC DNA]</scope>
    <source>
        <strain evidence="2 3">TDA1</strain>
    </source>
</reference>
<evidence type="ECO:0000256" key="1">
    <source>
        <dbReference type="SAM" id="MobiDB-lite"/>
    </source>
</evidence>
<evidence type="ECO:0000313" key="3">
    <source>
        <dbReference type="Proteomes" id="UP001214301"/>
    </source>
</evidence>
<dbReference type="Proteomes" id="UP001214301">
    <property type="component" value="Chromosome"/>
</dbReference>
<protein>
    <submittedName>
        <fullName evidence="2">Uncharacterized protein</fullName>
    </submittedName>
</protein>
<evidence type="ECO:0000313" key="2">
    <source>
        <dbReference type="EMBL" id="WCI02701.1"/>
    </source>
</evidence>
<sequence length="159" mass="17774">MSYAILSLIKQQAKALSKSEGISLFSAQELFSQRAKFYNFHDLTTVATRNPDDPRLGRAAFGVNDLKDAIREDDLPSQLDDLLEDATSEARTDMNASDFRVTSLKITSANYDSGSRKAGPGGFSRIRRPTGSRQDVSRLRVPHEGQVQHHSSFRQLVFR</sequence>
<keyword evidence="3" id="KW-1185">Reference proteome</keyword>
<proteinExistence type="predicted"/>
<dbReference type="EMBL" id="CP116669">
    <property type="protein sequence ID" value="WCI02701.1"/>
    <property type="molecule type" value="Genomic_DNA"/>
</dbReference>
<dbReference type="RefSeq" id="WP_156310176.1">
    <property type="nucleotide sequence ID" value="NZ_CP116669.1"/>
</dbReference>
<feature type="region of interest" description="Disordered" evidence="1">
    <location>
        <begin position="112"/>
        <end position="137"/>
    </location>
</feature>
<accession>A0ABY7RGB8</accession>
<name>A0ABY7RGB8_9PSED</name>
<organism evidence="2 3">
    <name type="scientific">Pseudomonas capeferrum</name>
    <dbReference type="NCBI Taxonomy" id="1495066"/>
    <lineage>
        <taxon>Bacteria</taxon>
        <taxon>Pseudomonadati</taxon>
        <taxon>Pseudomonadota</taxon>
        <taxon>Gammaproteobacteria</taxon>
        <taxon>Pseudomonadales</taxon>
        <taxon>Pseudomonadaceae</taxon>
        <taxon>Pseudomonas</taxon>
    </lineage>
</organism>